<dbReference type="STRING" id="100787.A0A0G4M876"/>
<accession>A0A0G4M876</accession>
<dbReference type="GO" id="GO:0005975">
    <property type="term" value="P:carbohydrate metabolic process"/>
    <property type="evidence" value="ECO:0007669"/>
    <property type="project" value="InterPro"/>
</dbReference>
<dbReference type="GO" id="GO:0008422">
    <property type="term" value="F:beta-glucosidase activity"/>
    <property type="evidence" value="ECO:0007669"/>
    <property type="project" value="TreeGrafter"/>
</dbReference>
<dbReference type="InterPro" id="IPR017853">
    <property type="entry name" value="GH"/>
</dbReference>
<dbReference type="SUPFAM" id="SSF51445">
    <property type="entry name" value="(Trans)glycosidases"/>
    <property type="match status" value="1"/>
</dbReference>
<evidence type="ECO:0000313" key="5">
    <source>
        <dbReference type="EMBL" id="CRK30487.1"/>
    </source>
</evidence>
<dbReference type="Proteomes" id="UP000044602">
    <property type="component" value="Unassembled WGS sequence"/>
</dbReference>
<dbReference type="PANTHER" id="PTHR10353:SF36">
    <property type="entry name" value="LP05116P"/>
    <property type="match status" value="1"/>
</dbReference>
<dbReference type="PANTHER" id="PTHR10353">
    <property type="entry name" value="GLYCOSYL HYDROLASE"/>
    <property type="match status" value="1"/>
</dbReference>
<evidence type="ECO:0000256" key="4">
    <source>
        <dbReference type="RuleBase" id="RU003690"/>
    </source>
</evidence>
<dbReference type="InterPro" id="IPR001360">
    <property type="entry name" value="Glyco_hydro_1"/>
</dbReference>
<dbReference type="Pfam" id="PF00232">
    <property type="entry name" value="Glyco_hydro_1"/>
    <property type="match status" value="1"/>
</dbReference>
<evidence type="ECO:0000256" key="2">
    <source>
        <dbReference type="ARBA" id="ARBA00022801"/>
    </source>
</evidence>
<evidence type="ECO:0008006" key="7">
    <source>
        <dbReference type="Google" id="ProtNLM"/>
    </source>
</evidence>
<evidence type="ECO:0000256" key="3">
    <source>
        <dbReference type="ARBA" id="ARBA00023295"/>
    </source>
</evidence>
<comment type="similarity">
    <text evidence="1 4">Belongs to the glycosyl hydrolase 1 family.</text>
</comment>
<name>A0A0G4M876_VERLO</name>
<gene>
    <name evidence="5" type="ORF">BN1708_005145</name>
</gene>
<reference evidence="5 6" key="1">
    <citation type="submission" date="2015-05" db="EMBL/GenBank/DDBJ databases">
        <authorList>
            <person name="Wang D.B."/>
            <person name="Wang M."/>
        </authorList>
    </citation>
    <scope>NUCLEOTIDE SEQUENCE [LARGE SCALE GENOMIC DNA]</scope>
    <source>
        <strain evidence="5">VL1</strain>
    </source>
</reference>
<evidence type="ECO:0000313" key="6">
    <source>
        <dbReference type="Proteomes" id="UP000044602"/>
    </source>
</evidence>
<organism evidence="5 6">
    <name type="scientific">Verticillium longisporum</name>
    <name type="common">Verticillium dahliae var. longisporum</name>
    <dbReference type="NCBI Taxonomy" id="100787"/>
    <lineage>
        <taxon>Eukaryota</taxon>
        <taxon>Fungi</taxon>
        <taxon>Dikarya</taxon>
        <taxon>Ascomycota</taxon>
        <taxon>Pezizomycotina</taxon>
        <taxon>Sordariomycetes</taxon>
        <taxon>Hypocreomycetidae</taxon>
        <taxon>Glomerellales</taxon>
        <taxon>Plectosphaerellaceae</taxon>
        <taxon>Verticillium</taxon>
    </lineage>
</organism>
<dbReference type="AlphaFoldDB" id="A0A0G4M876"/>
<keyword evidence="6" id="KW-1185">Reference proteome</keyword>
<proteinExistence type="inferred from homology"/>
<dbReference type="PRINTS" id="PR00131">
    <property type="entry name" value="GLHYDRLASE1"/>
</dbReference>
<protein>
    <recommendedName>
        <fullName evidence="7">Beta-glucosidase</fullName>
    </recommendedName>
</protein>
<dbReference type="Gene3D" id="3.20.20.80">
    <property type="entry name" value="Glycosidases"/>
    <property type="match status" value="1"/>
</dbReference>
<dbReference type="EMBL" id="CVQH01021418">
    <property type="protein sequence ID" value="CRK30487.1"/>
    <property type="molecule type" value="Genomic_DNA"/>
</dbReference>
<keyword evidence="2" id="KW-0378">Hydrolase</keyword>
<sequence>MDPVSLGWESHPEAKRYNYPTIYVTESGTSVLGESDKPIDEILDDTLRTEYFDTYVKAMAKAVSEDGCKVQGYMAWSLLDNFEWAEGYVTRFGVTYVDYENDQKRYPKKSAKSLKALFESVIEKS</sequence>
<evidence type="ECO:0000256" key="1">
    <source>
        <dbReference type="ARBA" id="ARBA00010838"/>
    </source>
</evidence>
<keyword evidence="3" id="KW-0326">Glycosidase</keyword>